<keyword evidence="3" id="KW-1185">Reference proteome</keyword>
<evidence type="ECO:0000256" key="1">
    <source>
        <dbReference type="SAM" id="MobiDB-lite"/>
    </source>
</evidence>
<protein>
    <submittedName>
        <fullName evidence="2">Tfp pilus assembly protein PilO</fullName>
    </submittedName>
</protein>
<proteinExistence type="predicted"/>
<evidence type="ECO:0000313" key="2">
    <source>
        <dbReference type="EMBL" id="MDQ0427064.1"/>
    </source>
</evidence>
<dbReference type="Proteomes" id="UP001240250">
    <property type="component" value="Unassembled WGS sequence"/>
</dbReference>
<comment type="caution">
    <text evidence="2">The sequence shown here is derived from an EMBL/GenBank/DDBJ whole genome shotgun (WGS) entry which is preliminary data.</text>
</comment>
<dbReference type="EMBL" id="JAUSVM010000001">
    <property type="protein sequence ID" value="MDQ0427064.1"/>
    <property type="molecule type" value="Genomic_DNA"/>
</dbReference>
<dbReference type="RefSeq" id="WP_070318770.1">
    <property type="nucleotide sequence ID" value="NZ_JAUSVM010000001.1"/>
</dbReference>
<accession>A0ABU0GNX0</accession>
<sequence>MRSSKATPWIAGAGVVVVLLLVGAWFLAISPVLTAAGETSTTADQVEADNALLTDRIGVLREQFEQIDTFRAELATLRTSVPSDDDLAGYLRQLDGLAATHAVTLLTVSPSTPVAFVPEVAAAPSDAATSDSTGEDAAVDAAAAPASAAPAGLVSVPLGMTVVGGYENVRAFLDALQVGTERLYVVESVVGASQSDAEAGGGRPATAVGDLEINVSGYLFVLPDTTTASPAPEATEEPALPTRPEGRNPMVPLG</sequence>
<name>A0ABU0GNX0_9CELL</name>
<evidence type="ECO:0000313" key="3">
    <source>
        <dbReference type="Proteomes" id="UP001240250"/>
    </source>
</evidence>
<gene>
    <name evidence="2" type="ORF">JO380_003445</name>
</gene>
<organism evidence="2 3">
    <name type="scientific">Cellulomonas iranensis</name>
    <dbReference type="NCBI Taxonomy" id="76862"/>
    <lineage>
        <taxon>Bacteria</taxon>
        <taxon>Bacillati</taxon>
        <taxon>Actinomycetota</taxon>
        <taxon>Actinomycetes</taxon>
        <taxon>Micrococcales</taxon>
        <taxon>Cellulomonadaceae</taxon>
        <taxon>Cellulomonas</taxon>
    </lineage>
</organism>
<feature type="region of interest" description="Disordered" evidence="1">
    <location>
        <begin position="224"/>
        <end position="254"/>
    </location>
</feature>
<reference evidence="2 3" key="1">
    <citation type="submission" date="2023-07" db="EMBL/GenBank/DDBJ databases">
        <title>Sequencing the genomes of 1000 actinobacteria strains.</title>
        <authorList>
            <person name="Klenk H.-P."/>
        </authorList>
    </citation>
    <scope>NUCLEOTIDE SEQUENCE [LARGE SCALE GENOMIC DNA]</scope>
    <source>
        <strain evidence="2 3">DSM 14785</strain>
    </source>
</reference>
<feature type="compositionally biased region" description="Low complexity" evidence="1">
    <location>
        <begin position="225"/>
        <end position="243"/>
    </location>
</feature>